<evidence type="ECO:0000256" key="9">
    <source>
        <dbReference type="ARBA" id="ARBA00023224"/>
    </source>
</evidence>
<organism evidence="14 15">
    <name type="scientific">Hypsibius exemplaris</name>
    <name type="common">Freshwater tardigrade</name>
    <dbReference type="NCBI Taxonomy" id="2072580"/>
    <lineage>
        <taxon>Eukaryota</taxon>
        <taxon>Metazoa</taxon>
        <taxon>Ecdysozoa</taxon>
        <taxon>Tardigrada</taxon>
        <taxon>Eutardigrada</taxon>
        <taxon>Parachela</taxon>
        <taxon>Hypsibioidea</taxon>
        <taxon>Hypsibiidae</taxon>
        <taxon>Hypsibius</taxon>
    </lineage>
</organism>
<evidence type="ECO:0000259" key="13">
    <source>
        <dbReference type="PROSITE" id="PS50262"/>
    </source>
</evidence>
<protein>
    <submittedName>
        <fullName evidence="14">Dopamine receptor 1</fullName>
    </submittedName>
</protein>
<dbReference type="EMBL" id="MTYJ01000026">
    <property type="protein sequence ID" value="OQV21003.1"/>
    <property type="molecule type" value="Genomic_DNA"/>
</dbReference>
<evidence type="ECO:0000256" key="6">
    <source>
        <dbReference type="ARBA" id="ARBA00023136"/>
    </source>
</evidence>
<dbReference type="PANTHER" id="PTHR24248:SF187">
    <property type="entry name" value="OCTOPAMINE RECEPTOR BETA-2R"/>
    <property type="match status" value="1"/>
</dbReference>
<comment type="similarity">
    <text evidence="10">Belongs to the G-protein coupled receptor 1 family.</text>
</comment>
<feature type="transmembrane region" description="Helical" evidence="12">
    <location>
        <begin position="235"/>
        <end position="256"/>
    </location>
</feature>
<dbReference type="SUPFAM" id="SSF81321">
    <property type="entry name" value="Family A G protein-coupled receptor-like"/>
    <property type="match status" value="1"/>
</dbReference>
<dbReference type="PROSITE" id="PS00237">
    <property type="entry name" value="G_PROTEIN_RECEP_F1_1"/>
    <property type="match status" value="1"/>
</dbReference>
<comment type="caution">
    <text evidence="14">The sequence shown here is derived from an EMBL/GenBank/DDBJ whole genome shotgun (WGS) entry which is preliminary data.</text>
</comment>
<keyword evidence="4 12" id="KW-1133">Transmembrane helix</keyword>
<accession>A0A1W0X0P4</accession>
<feature type="transmembrane region" description="Helical" evidence="12">
    <location>
        <begin position="72"/>
        <end position="93"/>
    </location>
</feature>
<keyword evidence="9 10" id="KW-0807">Transducer</keyword>
<evidence type="ECO:0000256" key="11">
    <source>
        <dbReference type="SAM" id="MobiDB-lite"/>
    </source>
</evidence>
<dbReference type="InterPro" id="IPR000929">
    <property type="entry name" value="Dopamine_rcpt"/>
</dbReference>
<reference evidence="15" key="1">
    <citation type="submission" date="2017-01" db="EMBL/GenBank/DDBJ databases">
        <title>Comparative genomics of anhydrobiosis in the tardigrade Hypsibius dujardini.</title>
        <authorList>
            <person name="Yoshida Y."/>
            <person name="Koutsovoulos G."/>
            <person name="Laetsch D."/>
            <person name="Stevens L."/>
            <person name="Kumar S."/>
            <person name="Horikawa D."/>
            <person name="Ishino K."/>
            <person name="Komine S."/>
            <person name="Tomita M."/>
            <person name="Blaxter M."/>
            <person name="Arakawa K."/>
        </authorList>
    </citation>
    <scope>NUCLEOTIDE SEQUENCE [LARGE SCALE GENOMIC DNA]</scope>
    <source>
        <strain evidence="15">Z151</strain>
    </source>
</reference>
<dbReference type="Gene3D" id="1.20.1070.10">
    <property type="entry name" value="Rhodopsin 7-helix transmembrane proteins"/>
    <property type="match status" value="1"/>
</dbReference>
<keyword evidence="3 10" id="KW-0812">Transmembrane</keyword>
<dbReference type="GO" id="GO:0043410">
    <property type="term" value="P:positive regulation of MAPK cascade"/>
    <property type="evidence" value="ECO:0007669"/>
    <property type="project" value="TreeGrafter"/>
</dbReference>
<dbReference type="AlphaFoldDB" id="A0A1W0X0P4"/>
<dbReference type="SMART" id="SM01381">
    <property type="entry name" value="7TM_GPCR_Srsx"/>
    <property type="match status" value="1"/>
</dbReference>
<keyword evidence="6 12" id="KW-0472">Membrane</keyword>
<dbReference type="OrthoDB" id="5957871at2759"/>
<evidence type="ECO:0000256" key="5">
    <source>
        <dbReference type="ARBA" id="ARBA00023040"/>
    </source>
</evidence>
<dbReference type="InterPro" id="IPR000276">
    <property type="entry name" value="GPCR_Rhodpsn"/>
</dbReference>
<dbReference type="GO" id="GO:0005886">
    <property type="term" value="C:plasma membrane"/>
    <property type="evidence" value="ECO:0007669"/>
    <property type="project" value="UniProtKB-SubCell"/>
</dbReference>
<keyword evidence="8 10" id="KW-0675">Receptor</keyword>
<dbReference type="GO" id="GO:0004989">
    <property type="term" value="F:octopamine receptor activity"/>
    <property type="evidence" value="ECO:0007669"/>
    <property type="project" value="TreeGrafter"/>
</dbReference>
<gene>
    <name evidence="14" type="ORF">BV898_05078</name>
</gene>
<feature type="transmembrane region" description="Helical" evidence="12">
    <location>
        <begin position="31"/>
        <end position="60"/>
    </location>
</feature>
<keyword evidence="2" id="KW-1003">Cell membrane</keyword>
<dbReference type="PROSITE" id="PS50262">
    <property type="entry name" value="G_PROTEIN_RECEP_F1_2"/>
    <property type="match status" value="1"/>
</dbReference>
<feature type="transmembrane region" description="Helical" evidence="12">
    <location>
        <begin position="105"/>
        <end position="130"/>
    </location>
</feature>
<keyword evidence="15" id="KW-1185">Reference proteome</keyword>
<dbReference type="PANTHER" id="PTHR24248">
    <property type="entry name" value="ADRENERGIC RECEPTOR-RELATED G-PROTEIN COUPLED RECEPTOR"/>
    <property type="match status" value="1"/>
</dbReference>
<evidence type="ECO:0000256" key="4">
    <source>
        <dbReference type="ARBA" id="ARBA00022989"/>
    </source>
</evidence>
<evidence type="ECO:0000256" key="3">
    <source>
        <dbReference type="ARBA" id="ARBA00022692"/>
    </source>
</evidence>
<dbReference type="InterPro" id="IPR017452">
    <property type="entry name" value="GPCR_Rhodpsn_7TM"/>
</dbReference>
<keyword evidence="5 10" id="KW-0297">G-protein coupled receptor</keyword>
<evidence type="ECO:0000256" key="2">
    <source>
        <dbReference type="ARBA" id="ARBA00022475"/>
    </source>
</evidence>
<feature type="region of interest" description="Disordered" evidence="11">
    <location>
        <begin position="401"/>
        <end position="427"/>
    </location>
</feature>
<dbReference type="Pfam" id="PF00001">
    <property type="entry name" value="7tm_1"/>
    <property type="match status" value="2"/>
</dbReference>
<evidence type="ECO:0000313" key="15">
    <source>
        <dbReference type="Proteomes" id="UP000192578"/>
    </source>
</evidence>
<feature type="transmembrane region" description="Helical" evidence="12">
    <location>
        <begin position="322"/>
        <end position="345"/>
    </location>
</feature>
<dbReference type="PRINTS" id="PR00242">
    <property type="entry name" value="DOPAMINER"/>
</dbReference>
<dbReference type="GO" id="GO:0071880">
    <property type="term" value="P:adenylate cyclase-activating adrenergic receptor signaling pathway"/>
    <property type="evidence" value="ECO:0007669"/>
    <property type="project" value="TreeGrafter"/>
</dbReference>
<proteinExistence type="inferred from homology"/>
<evidence type="ECO:0000313" key="14">
    <source>
        <dbReference type="EMBL" id="OQV21003.1"/>
    </source>
</evidence>
<feature type="transmembrane region" description="Helical" evidence="12">
    <location>
        <begin position="150"/>
        <end position="170"/>
    </location>
</feature>
<sequence>MESVGFVNYSDGGGGGGSVIIGHKTHDGFSLFWHAAVAFLLTAFILIAVIGNILVCIAIYTDRNLRHIGNTFTASLALADLLVGLVVMPLALVNDLLGEWMLPQLLCGIWVSFDIMGSTASILNLCAISLDRYIHIKDPLHYNATVTTKVVVPAVLLVWILSTLISFVPLNLGWHRPQPHHITPHHHPDFANSSLNTGKSVFIAADEGSAAQRDPSNTSVAASHAEQCALEINPIYAVTSSIISFYFPCIVMLIIYSRLYMEARRHVKCLKETIPLYYHSVSTNNLSIPRNGNSGHHGSTQDFVAVQSMGTTVNSVSEHKAAVTLGIIVSVFLGCWAPFFVINIVHANCRCINNITFKALTWLGYCNSAFNPIIYSIFNQDFRKAFRKLLHFHVCFANNDGSPRSSGPTRERALSHAGSLAGTRTPNSVRSVRARTPATAVERLDAL</sequence>
<evidence type="ECO:0000256" key="1">
    <source>
        <dbReference type="ARBA" id="ARBA00004651"/>
    </source>
</evidence>
<name>A0A1W0X0P4_HYPEX</name>
<evidence type="ECO:0000256" key="7">
    <source>
        <dbReference type="ARBA" id="ARBA00023157"/>
    </source>
</evidence>
<evidence type="ECO:0000256" key="8">
    <source>
        <dbReference type="ARBA" id="ARBA00023170"/>
    </source>
</evidence>
<dbReference type="PRINTS" id="PR00237">
    <property type="entry name" value="GPCRRHODOPSN"/>
</dbReference>
<dbReference type="Proteomes" id="UP000192578">
    <property type="component" value="Unassembled WGS sequence"/>
</dbReference>
<keyword evidence="7" id="KW-1015">Disulfide bond</keyword>
<feature type="domain" description="G-protein coupled receptors family 1 profile" evidence="13">
    <location>
        <begin position="51"/>
        <end position="375"/>
    </location>
</feature>
<comment type="subcellular location">
    <subcellularLocation>
        <location evidence="1">Cell membrane</location>
        <topology evidence="1">Multi-pass membrane protein</topology>
    </subcellularLocation>
</comment>
<evidence type="ECO:0000256" key="12">
    <source>
        <dbReference type="SAM" id="Phobius"/>
    </source>
</evidence>
<evidence type="ECO:0000256" key="10">
    <source>
        <dbReference type="RuleBase" id="RU000688"/>
    </source>
</evidence>